<evidence type="ECO:0000259" key="5">
    <source>
        <dbReference type="PROSITE" id="PS50937"/>
    </source>
</evidence>
<dbReference type="PROSITE" id="PS50937">
    <property type="entry name" value="HTH_MERR_2"/>
    <property type="match status" value="1"/>
</dbReference>
<keyword evidence="1" id="KW-0805">Transcription regulation</keyword>
<dbReference type="PANTHER" id="PTHR30204">
    <property type="entry name" value="REDOX-CYCLING DRUG-SENSING TRANSCRIPTIONAL ACTIVATOR SOXR"/>
    <property type="match status" value="1"/>
</dbReference>
<comment type="caution">
    <text evidence="6">The sequence shown here is derived from an EMBL/GenBank/DDBJ whole genome shotgun (WGS) entry which is preliminary data.</text>
</comment>
<evidence type="ECO:0000313" key="6">
    <source>
        <dbReference type="EMBL" id="MBO0475700.1"/>
    </source>
</evidence>
<evidence type="ECO:0000313" key="7">
    <source>
        <dbReference type="Proteomes" id="UP000664857"/>
    </source>
</evidence>
<name>A0ABS3HQU1_9ENTE</name>
<keyword evidence="2" id="KW-0238">DNA-binding</keyword>
<dbReference type="InterPro" id="IPR047057">
    <property type="entry name" value="MerR_fam"/>
</dbReference>
<keyword evidence="4" id="KW-0175">Coiled coil</keyword>
<dbReference type="SUPFAM" id="SSF46955">
    <property type="entry name" value="Putative DNA-binding domain"/>
    <property type="match status" value="1"/>
</dbReference>
<dbReference type="EMBL" id="JAFLVX010000004">
    <property type="protein sequence ID" value="MBO0475700.1"/>
    <property type="molecule type" value="Genomic_DNA"/>
</dbReference>
<organism evidence="6 7">
    <name type="scientific">Candidatus Vagococcus giribetii</name>
    <dbReference type="NCBI Taxonomy" id="2230876"/>
    <lineage>
        <taxon>Bacteria</taxon>
        <taxon>Bacillati</taxon>
        <taxon>Bacillota</taxon>
        <taxon>Bacilli</taxon>
        <taxon>Lactobacillales</taxon>
        <taxon>Enterococcaceae</taxon>
        <taxon>Vagococcus</taxon>
    </lineage>
</organism>
<evidence type="ECO:0000256" key="1">
    <source>
        <dbReference type="ARBA" id="ARBA00023015"/>
    </source>
</evidence>
<dbReference type="SMART" id="SM00422">
    <property type="entry name" value="HTH_MERR"/>
    <property type="match status" value="1"/>
</dbReference>
<gene>
    <name evidence="6" type="ORF">DOK76_01375</name>
</gene>
<feature type="coiled-coil region" evidence="4">
    <location>
        <begin position="84"/>
        <end position="111"/>
    </location>
</feature>
<keyword evidence="3" id="KW-0804">Transcription</keyword>
<reference evidence="6 7" key="1">
    <citation type="submission" date="2021-03" db="EMBL/GenBank/DDBJ databases">
        <title>Enterococcal diversity collection.</title>
        <authorList>
            <person name="Gilmore M.S."/>
            <person name="Schwartzman J."/>
            <person name="Van Tyne D."/>
            <person name="Martin M."/>
            <person name="Earl A.M."/>
            <person name="Manson A.L."/>
            <person name="Straub T."/>
            <person name="Salamzade R."/>
            <person name="Saavedra J."/>
            <person name="Lebreton F."/>
            <person name="Prichula J."/>
            <person name="Schaufler K."/>
            <person name="Gaca A."/>
            <person name="Sgardioli B."/>
            <person name="Wagenaar J."/>
            <person name="Strong T."/>
        </authorList>
    </citation>
    <scope>NUCLEOTIDE SEQUENCE [LARGE SCALE GENOMIC DNA]</scope>
    <source>
        <strain evidence="6 7">DIV0080</strain>
    </source>
</reference>
<accession>A0ABS3HQU1</accession>
<dbReference type="Gene3D" id="1.10.1660.10">
    <property type="match status" value="1"/>
</dbReference>
<dbReference type="PANTHER" id="PTHR30204:SF94">
    <property type="entry name" value="HEAVY METAL-DEPENDENT TRANSCRIPTIONAL REGULATOR HI_0293-RELATED"/>
    <property type="match status" value="1"/>
</dbReference>
<evidence type="ECO:0000256" key="2">
    <source>
        <dbReference type="ARBA" id="ARBA00023125"/>
    </source>
</evidence>
<dbReference type="InterPro" id="IPR009061">
    <property type="entry name" value="DNA-bd_dom_put_sf"/>
</dbReference>
<dbReference type="InterPro" id="IPR000551">
    <property type="entry name" value="MerR-type_HTH_dom"/>
</dbReference>
<feature type="domain" description="HTH merR-type" evidence="5">
    <location>
        <begin position="4"/>
        <end position="73"/>
    </location>
</feature>
<keyword evidence="7" id="KW-1185">Reference proteome</keyword>
<proteinExistence type="predicted"/>
<dbReference type="Pfam" id="PF13411">
    <property type="entry name" value="MerR_1"/>
    <property type="match status" value="1"/>
</dbReference>
<protein>
    <submittedName>
        <fullName evidence="6">MerR family transcriptional regulator</fullName>
    </submittedName>
</protein>
<dbReference type="Proteomes" id="UP000664857">
    <property type="component" value="Unassembled WGS sequence"/>
</dbReference>
<sequence>MEMLLTTGQLAKLFDIPKYTIRYYIEESLLLPKTNKDNGYHYFDESDVYRLYQILFLRQCDYTIEEIKHLLQEEAIYPFFTKGIAKLEEQINELTRVKEELERVVEENKVLSVGDSKTVKRAKRYLKKIPDAVVVSGQVDLLKAKEQGFGNLELFIRVANEEGEEHIYVFGTQEDYDLVLEEVQYVKKTIEVTSEEQLQGQLATFIKENIHDTSYELIYYENIDVSLGYRDKLFVTLEVKNRD</sequence>
<evidence type="ECO:0000256" key="3">
    <source>
        <dbReference type="ARBA" id="ARBA00023163"/>
    </source>
</evidence>
<evidence type="ECO:0000256" key="4">
    <source>
        <dbReference type="SAM" id="Coils"/>
    </source>
</evidence>